<name>A0A6A8MEE4_9LACO</name>
<feature type="binding site" evidence="14">
    <location>
        <begin position="26"/>
        <end position="33"/>
    </location>
    <ligand>
        <name>ATP</name>
        <dbReference type="ChEBI" id="CHEBI:30616"/>
    </ligand>
</feature>
<keyword evidence="19" id="KW-1185">Reference proteome</keyword>
<keyword evidence="9 13" id="KW-0234">DNA repair</keyword>
<dbReference type="PROSITE" id="PS51217">
    <property type="entry name" value="UVRD_HELICASE_CTER"/>
    <property type="match status" value="1"/>
</dbReference>
<dbReference type="InterPro" id="IPR038726">
    <property type="entry name" value="PDDEXK_AddAB-type"/>
</dbReference>
<dbReference type="CDD" id="cd17932">
    <property type="entry name" value="DEXQc_UvrD"/>
    <property type="match status" value="1"/>
</dbReference>
<dbReference type="InterPro" id="IPR014017">
    <property type="entry name" value="DNA_helicase_UvrD-like_C"/>
</dbReference>
<dbReference type="EMBL" id="VUMX01000013">
    <property type="protein sequence ID" value="MST87167.1"/>
    <property type="molecule type" value="Genomic_DNA"/>
</dbReference>
<evidence type="ECO:0000256" key="7">
    <source>
        <dbReference type="ARBA" id="ARBA00022840"/>
    </source>
</evidence>
<organism evidence="18 19">
    <name type="scientific">Lactobacillus porci</name>
    <dbReference type="NCBI Taxonomy" id="2012477"/>
    <lineage>
        <taxon>Bacteria</taxon>
        <taxon>Bacillati</taxon>
        <taxon>Bacillota</taxon>
        <taxon>Bacilli</taxon>
        <taxon>Lactobacillales</taxon>
        <taxon>Lactobacillaceae</taxon>
        <taxon>Lactobacillus</taxon>
    </lineage>
</organism>
<dbReference type="InterPro" id="IPR000212">
    <property type="entry name" value="DNA_helicase_UvrD/REP"/>
</dbReference>
<evidence type="ECO:0000259" key="17">
    <source>
        <dbReference type="PROSITE" id="PS51217"/>
    </source>
</evidence>
<dbReference type="Pfam" id="PF13361">
    <property type="entry name" value="UvrD_C"/>
    <property type="match status" value="1"/>
</dbReference>
<evidence type="ECO:0000259" key="16">
    <source>
        <dbReference type="PROSITE" id="PS51198"/>
    </source>
</evidence>
<dbReference type="SUPFAM" id="SSF52980">
    <property type="entry name" value="Restriction endonuclease-like"/>
    <property type="match status" value="1"/>
</dbReference>
<dbReference type="PANTHER" id="PTHR11070:SF48">
    <property type="entry name" value="ATP-DEPENDENT HELICASE_NUCLEASE SUBUNIT A"/>
    <property type="match status" value="1"/>
</dbReference>
<dbReference type="Pfam" id="PF00580">
    <property type="entry name" value="UvrD-helicase"/>
    <property type="match status" value="1"/>
</dbReference>
<dbReference type="Proteomes" id="UP000438120">
    <property type="component" value="Unassembled WGS sequence"/>
</dbReference>
<dbReference type="GO" id="GO:0005524">
    <property type="term" value="F:ATP binding"/>
    <property type="evidence" value="ECO:0007669"/>
    <property type="project" value="UniProtKB-UniRule"/>
</dbReference>
<evidence type="ECO:0000256" key="13">
    <source>
        <dbReference type="HAMAP-Rule" id="MF_01451"/>
    </source>
</evidence>
<evidence type="ECO:0000256" key="14">
    <source>
        <dbReference type="PROSITE-ProRule" id="PRU00560"/>
    </source>
</evidence>
<dbReference type="OrthoDB" id="9810135at2"/>
<dbReference type="PANTHER" id="PTHR11070">
    <property type="entry name" value="UVRD / RECB / PCRA DNA HELICASE FAMILY MEMBER"/>
    <property type="match status" value="1"/>
</dbReference>
<evidence type="ECO:0000313" key="18">
    <source>
        <dbReference type="EMBL" id="MST87167.1"/>
    </source>
</evidence>
<evidence type="ECO:0000256" key="12">
    <source>
        <dbReference type="ARBA" id="ARBA00048988"/>
    </source>
</evidence>
<comment type="cofactor">
    <cofactor evidence="13">
        <name>Mg(2+)</name>
        <dbReference type="ChEBI" id="CHEBI:18420"/>
    </cofactor>
</comment>
<evidence type="ECO:0000313" key="19">
    <source>
        <dbReference type="Proteomes" id="UP000438120"/>
    </source>
</evidence>
<dbReference type="InterPro" id="IPR014016">
    <property type="entry name" value="UvrD-like_ATP-bd"/>
</dbReference>
<evidence type="ECO:0000256" key="5">
    <source>
        <dbReference type="ARBA" id="ARBA00022806"/>
    </source>
</evidence>
<dbReference type="InterPro" id="IPR027417">
    <property type="entry name" value="P-loop_NTPase"/>
</dbReference>
<dbReference type="GO" id="GO:0043138">
    <property type="term" value="F:3'-5' DNA helicase activity"/>
    <property type="evidence" value="ECO:0007669"/>
    <property type="project" value="UniProtKB-UniRule"/>
</dbReference>
<keyword evidence="2 13" id="KW-0547">Nucleotide-binding</keyword>
<dbReference type="GO" id="GO:0000724">
    <property type="term" value="P:double-strand break repair via homologous recombination"/>
    <property type="evidence" value="ECO:0007669"/>
    <property type="project" value="UniProtKB-UniRule"/>
</dbReference>
<keyword evidence="4 13" id="KW-0378">Hydrolase</keyword>
<sequence>MSSKVKYTPAQEAAINTRSSDILISASAGSGKTSVLVERVIKEVIADQMPVDQLLVITFTNAAAEEMKKRIKQRLEEESRKPGLSKEERNFLTRQLTSLETANISTIDSFCLDVVRRFYYTIDLDPDFSILTDETQQSLLKERALREVEHDYLESPDPVQKQKFETFYDAFLGDRNADASRDLLNALYNYAMAKPDYEDWLSNLCQPYQVPTSDLVDSPLWQKQIKPYLLAAFGDLREKVAEVLALADMEQAAMDKIRKLYELEAAHLDQYLESLDTDDPYDVQLAKARDCIFEGTLRKVKAFPEASLEAAEVRNEVKDRVSSLFLAFYAVDNQQQKELMDKGYEISQIIAEVELAFIERFAKIKRGERVLDFSDMEQFAYKILTKQDEGGDLARSFYQNKFKEIMVDEYQDTNALQDGLIQSLKREGKNNVFMVGDVKQSIYGFRQAEPSLFIAKYDDFGQAGPESGKKRIIFPENFRSSQPVVDNVNMIFDPVLTKDFGGIDYKSEGQLKYAAGYKKDLNLSAATEVLFHENLSVKAAESDADDDGEAMDPTDVQMIISRIQQMVKSQMQIYDPKTKTKRAIKYGDIAILTRAKSNNLAIKQTFDRYQIPLFVMDVENYFQTFELTVVMSFLKVIDNPDQDIPLVAVLRSPIFNFTSSDFANIRLAQRSVSFFTAMESYARRHDDELAGRIQGFFDLLDDLRDFANSHRISELLWTIYQKTGFLEMVTAMANGEQRRLNLTALYERATAYESSGFRDLYQFINFIARMRKNQKDLSQPISSESAEDAVKLMTIHASKGLEYPVVFLVGLQKRYLISSDLSGSWVLDAEGLGMAFPSPVKAPEVMADTLFKSWLKIIKKQKLLEEEARLLYVALTRAKQKLVLVADIPVSAKTPLASKEAAWSRQIKGGQVSLIDKMNVNKPLDFLAPALAKYKEQEHASDLHVKDLADGDDGRLRFVHYTDGQDEPILPEESEKPAAEAALSKIELEAVNWTKKFFDYEYPNQAATTTTAYQTVSEIKKAVGDPDDKELENSHTPELAATNRYLQPIDTEPDFLFKKGASAAEIGTATHLVLQYYDYSQEPSRQNLDEQIDQLVKSGKLTQALAEQINRDHLQWFISSTFASRFREHPERLYREQNFSIILNPGRLFASLRDFPGKILVHGTIDGYYAGENGIILFDYKTDHVDRANLESSIAELKEKYRGQLELYEKALNEISEPGQSERKVAHKYLILLDCQQVVEVTG</sequence>
<feature type="coiled-coil region" evidence="15">
    <location>
        <begin position="1187"/>
        <end position="1214"/>
    </location>
</feature>
<dbReference type="InterPro" id="IPR011604">
    <property type="entry name" value="PDDEXK-like_dom_sf"/>
</dbReference>
<dbReference type="RefSeq" id="WP_154548693.1">
    <property type="nucleotide sequence ID" value="NZ_VUMX01000013.1"/>
</dbReference>
<evidence type="ECO:0000256" key="2">
    <source>
        <dbReference type="ARBA" id="ARBA00022741"/>
    </source>
</evidence>
<keyword evidence="7 13" id="KW-0067">ATP-binding</keyword>
<keyword evidence="8 13" id="KW-0238">DNA-binding</keyword>
<evidence type="ECO:0000256" key="15">
    <source>
        <dbReference type="SAM" id="Coils"/>
    </source>
</evidence>
<evidence type="ECO:0000256" key="9">
    <source>
        <dbReference type="ARBA" id="ARBA00023204"/>
    </source>
</evidence>
<comment type="function">
    <text evidence="13">The heterodimer acts as both an ATP-dependent DNA helicase and an ATP-dependent, dual-direction single-stranded exonuclease. Recognizes the chi site generating a DNA molecule suitable for the initiation of homologous recombination. The AddA nuclease domain is required for chi fragment generation; this subunit has the helicase and 3' -&gt; 5' nuclease activities.</text>
</comment>
<comment type="subunit">
    <text evidence="13">Heterodimer of AddA and AddB/RexB.</text>
</comment>
<evidence type="ECO:0000256" key="8">
    <source>
        <dbReference type="ARBA" id="ARBA00023125"/>
    </source>
</evidence>
<dbReference type="GO" id="GO:0003690">
    <property type="term" value="F:double-stranded DNA binding"/>
    <property type="evidence" value="ECO:0007669"/>
    <property type="project" value="UniProtKB-UniRule"/>
</dbReference>
<dbReference type="GO" id="GO:0033202">
    <property type="term" value="C:DNA helicase complex"/>
    <property type="evidence" value="ECO:0007669"/>
    <property type="project" value="TreeGrafter"/>
</dbReference>
<evidence type="ECO:0000256" key="6">
    <source>
        <dbReference type="ARBA" id="ARBA00022839"/>
    </source>
</evidence>
<evidence type="ECO:0000256" key="10">
    <source>
        <dbReference type="ARBA" id="ARBA00023235"/>
    </source>
</evidence>
<dbReference type="PROSITE" id="PS51198">
    <property type="entry name" value="UVRD_HELICASE_ATP_BIND"/>
    <property type="match status" value="1"/>
</dbReference>
<evidence type="ECO:0000256" key="4">
    <source>
        <dbReference type="ARBA" id="ARBA00022801"/>
    </source>
</evidence>
<dbReference type="AlphaFoldDB" id="A0A6A8MEE4"/>
<keyword evidence="15" id="KW-0175">Coiled coil</keyword>
<dbReference type="Gene3D" id="1.10.486.10">
    <property type="entry name" value="PCRA, domain 4"/>
    <property type="match status" value="1"/>
</dbReference>
<feature type="domain" description="UvrD-like helicase ATP-binding" evidence="16">
    <location>
        <begin position="5"/>
        <end position="481"/>
    </location>
</feature>
<dbReference type="GO" id="GO:0005829">
    <property type="term" value="C:cytosol"/>
    <property type="evidence" value="ECO:0007669"/>
    <property type="project" value="TreeGrafter"/>
</dbReference>
<dbReference type="InterPro" id="IPR011335">
    <property type="entry name" value="Restrct_endonuc-II-like"/>
</dbReference>
<dbReference type="Gene3D" id="3.30.160.800">
    <property type="match status" value="1"/>
</dbReference>
<proteinExistence type="inferred from homology"/>
<feature type="domain" description="UvrD-like helicase C-terminal" evidence="17">
    <location>
        <begin position="509"/>
        <end position="800"/>
    </location>
</feature>
<keyword evidence="5 13" id="KW-0347">Helicase</keyword>
<dbReference type="Gene3D" id="3.40.50.300">
    <property type="entry name" value="P-loop containing nucleotide triphosphate hydrolases"/>
    <property type="match status" value="3"/>
</dbReference>
<comment type="similarity">
    <text evidence="13">Belongs to the helicase family. AddA subfamily.</text>
</comment>
<comment type="catalytic activity">
    <reaction evidence="11 13">
        <text>Couples ATP hydrolysis with the unwinding of duplex DNA by translocating in the 3'-5' direction.</text>
        <dbReference type="EC" id="5.6.2.4"/>
    </reaction>
</comment>
<keyword evidence="3 13" id="KW-0227">DNA damage</keyword>
<dbReference type="EC" id="5.6.2.4" evidence="13"/>
<dbReference type="SUPFAM" id="SSF52540">
    <property type="entry name" value="P-loop containing nucleoside triphosphate hydrolases"/>
    <property type="match status" value="1"/>
</dbReference>
<comment type="caution">
    <text evidence="18">The sequence shown here is derived from an EMBL/GenBank/DDBJ whole genome shotgun (WGS) entry which is preliminary data.</text>
</comment>
<comment type="catalytic activity">
    <reaction evidence="12 13">
        <text>ATP + H2O = ADP + phosphate + H(+)</text>
        <dbReference type="Rhea" id="RHEA:13065"/>
        <dbReference type="ChEBI" id="CHEBI:15377"/>
        <dbReference type="ChEBI" id="CHEBI:15378"/>
        <dbReference type="ChEBI" id="CHEBI:30616"/>
        <dbReference type="ChEBI" id="CHEBI:43474"/>
        <dbReference type="ChEBI" id="CHEBI:456216"/>
        <dbReference type="EC" id="5.6.2.4"/>
    </reaction>
</comment>
<dbReference type="Gene3D" id="3.90.320.10">
    <property type="match status" value="1"/>
</dbReference>
<evidence type="ECO:0000256" key="11">
    <source>
        <dbReference type="ARBA" id="ARBA00034617"/>
    </source>
</evidence>
<evidence type="ECO:0000256" key="1">
    <source>
        <dbReference type="ARBA" id="ARBA00022722"/>
    </source>
</evidence>
<dbReference type="Pfam" id="PF12705">
    <property type="entry name" value="PDDEXK_1"/>
    <property type="match status" value="1"/>
</dbReference>
<keyword evidence="10 13" id="KW-0413">Isomerase</keyword>
<dbReference type="NCBIfam" id="TIGR02785">
    <property type="entry name" value="addA_Gpos"/>
    <property type="match status" value="1"/>
</dbReference>
<keyword evidence="1 13" id="KW-0540">Nuclease</keyword>
<accession>A0A6A8MEE4</accession>
<dbReference type="GO" id="GO:0008408">
    <property type="term" value="F:3'-5' exonuclease activity"/>
    <property type="evidence" value="ECO:0007669"/>
    <property type="project" value="UniProtKB-UniRule"/>
</dbReference>
<dbReference type="HAMAP" id="MF_01451">
    <property type="entry name" value="AddA"/>
    <property type="match status" value="1"/>
</dbReference>
<gene>
    <name evidence="13 18" type="primary">addA</name>
    <name evidence="18" type="ORF">FYJ62_05830</name>
</gene>
<dbReference type="InterPro" id="IPR014152">
    <property type="entry name" value="AddA"/>
</dbReference>
<keyword evidence="6 13" id="KW-0269">Exonuclease</keyword>
<protein>
    <recommendedName>
        <fullName evidence="13">ATP-dependent helicase/nuclease subunit A</fullName>
        <ecNumber evidence="13">3.1.-.-</ecNumber>
        <ecNumber evidence="13">5.6.2.4</ecNumber>
    </recommendedName>
    <alternativeName>
        <fullName evidence="13">ATP-dependent helicase/nuclease AddA</fullName>
    </alternativeName>
    <alternativeName>
        <fullName evidence="13">DNA 3'-5' helicase AddA</fullName>
    </alternativeName>
</protein>
<evidence type="ECO:0000256" key="3">
    <source>
        <dbReference type="ARBA" id="ARBA00022763"/>
    </source>
</evidence>
<dbReference type="EC" id="3.1.-.-" evidence="13"/>
<reference evidence="18 19" key="1">
    <citation type="submission" date="2019-08" db="EMBL/GenBank/DDBJ databases">
        <title>In-depth cultivation of the pig gut microbiome towards novel bacterial diversity and tailored functional studies.</title>
        <authorList>
            <person name="Wylensek D."/>
            <person name="Hitch T.C.A."/>
            <person name="Clavel T."/>
        </authorList>
    </citation>
    <scope>NUCLEOTIDE SEQUENCE [LARGE SCALE GENOMIC DNA]</scope>
    <source>
        <strain evidence="18 19">Bifido-178-WT-2B</strain>
    </source>
</reference>